<accession>A0A8U0A7T0</accession>
<proteinExistence type="predicted"/>
<dbReference type="AlphaFoldDB" id="A0A8U0A7T0"/>
<dbReference type="RefSeq" id="WP_247995816.1">
    <property type="nucleotide sequence ID" value="NZ_CP096022.1"/>
</dbReference>
<evidence type="ECO:0000256" key="1">
    <source>
        <dbReference type="SAM" id="MobiDB-lite"/>
    </source>
</evidence>
<dbReference type="EMBL" id="CP096022">
    <property type="protein sequence ID" value="UPM45162.1"/>
    <property type="molecule type" value="Genomic_DNA"/>
</dbReference>
<dbReference type="GeneID" id="71929890"/>
<feature type="region of interest" description="Disordered" evidence="1">
    <location>
        <begin position="92"/>
        <end position="111"/>
    </location>
</feature>
<dbReference type="KEGG" id="haad:MW046_17545"/>
<organism evidence="2 3">
    <name type="scientific">Halocatena salina</name>
    <dbReference type="NCBI Taxonomy" id="2934340"/>
    <lineage>
        <taxon>Archaea</taxon>
        <taxon>Methanobacteriati</taxon>
        <taxon>Methanobacteriota</taxon>
        <taxon>Stenosarchaea group</taxon>
        <taxon>Halobacteria</taxon>
        <taxon>Halobacteriales</taxon>
        <taxon>Natronomonadaceae</taxon>
        <taxon>Halocatena</taxon>
    </lineage>
</organism>
<keyword evidence="2" id="KW-0614">Plasmid</keyword>
<evidence type="ECO:0000313" key="2">
    <source>
        <dbReference type="EMBL" id="UPM45162.1"/>
    </source>
</evidence>
<gene>
    <name evidence="2" type="ORF">MW046_17545</name>
</gene>
<reference evidence="2" key="1">
    <citation type="submission" date="2022-04" db="EMBL/GenBank/DDBJ databases">
        <title>Halocatena sp. nov., isolated from a salt lake.</title>
        <authorList>
            <person name="Cui H.-L."/>
        </authorList>
    </citation>
    <scope>NUCLEOTIDE SEQUENCE</scope>
    <source>
        <strain evidence="2">AD-1</strain>
        <plasmid evidence="2">unnamed3</plasmid>
    </source>
</reference>
<protein>
    <recommendedName>
        <fullName evidence="4">DUF2171 domain-containing protein</fullName>
    </recommendedName>
</protein>
<evidence type="ECO:0000313" key="3">
    <source>
        <dbReference type="Proteomes" id="UP000831768"/>
    </source>
</evidence>
<sequence>MSNLTEDDIGKPIYTAEEHRIGTLRGMDGPTLYISLADDIDPELHSDMNISEITGVKDRGEYLAGAARASVAGVTDEEIHFWPTYAAEAEHESVTYEEIPEQESHDDPSEL</sequence>
<evidence type="ECO:0008006" key="4">
    <source>
        <dbReference type="Google" id="ProtNLM"/>
    </source>
</evidence>
<geneLocation type="plasmid" evidence="2 3">
    <name>unnamed3</name>
</geneLocation>
<name>A0A8U0A7T0_9EURY</name>
<dbReference type="Proteomes" id="UP000831768">
    <property type="component" value="Plasmid unnamed3"/>
</dbReference>
<keyword evidence="3" id="KW-1185">Reference proteome</keyword>
<feature type="compositionally biased region" description="Basic and acidic residues" evidence="1">
    <location>
        <begin position="102"/>
        <end position="111"/>
    </location>
</feature>